<protein>
    <submittedName>
        <fullName evidence="3">DUF2520 domain-containing protein</fullName>
    </submittedName>
</protein>
<reference evidence="3 4" key="1">
    <citation type="submission" date="2021-05" db="EMBL/GenBank/DDBJ databases">
        <title>A Polyphasic approach of four new species of the genus Ohtaekwangia: Ohtaekwangia histidinii sp. nov., Ohtaekwangia cretensis sp. nov., Ohtaekwangia indiensis sp. nov., Ohtaekwangia reichenbachii sp. nov. from diverse environment.</title>
        <authorList>
            <person name="Octaviana S."/>
        </authorList>
    </citation>
    <scope>NUCLEOTIDE SEQUENCE [LARGE SCALE GENOMIC DNA]</scope>
    <source>
        <strain evidence="3 4">PWU5</strain>
    </source>
</reference>
<accession>A0AAP2DYL3</accession>
<name>A0AAP2DYL3_9BACT</name>
<keyword evidence="4" id="KW-1185">Reference proteome</keyword>
<sequence>MQVSIIGSGNLAWHLAPALDNTDFAVREVYSRNPAHAAALVEKLYEGQVKASLDFSTSTSRIFILAVTDDVIEDVVQEIILPADAILVHTSGSRPLSVLGFAATPNIGVFYPLQTFSKSKKVDFADIPLFIESDNKETEKVLQKMARALGRDGVKITSHDRKALHVAAVFASNFTNHMLLLAQEVMKDNSLSFDWLKPLIAETINKSLSIGPENAQTGPAKRGDFEILDNHMIFLQTDPSLAEVYKIVSQHIVDRYHT</sequence>
<dbReference type="RefSeq" id="WP_254085340.1">
    <property type="nucleotide sequence ID" value="NZ_JAHESE010000016.1"/>
</dbReference>
<organism evidence="3 4">
    <name type="scientific">Dawidia cretensis</name>
    <dbReference type="NCBI Taxonomy" id="2782350"/>
    <lineage>
        <taxon>Bacteria</taxon>
        <taxon>Pseudomonadati</taxon>
        <taxon>Bacteroidota</taxon>
        <taxon>Cytophagia</taxon>
        <taxon>Cytophagales</taxon>
        <taxon>Chryseotaleaceae</taxon>
        <taxon>Dawidia</taxon>
    </lineage>
</organism>
<dbReference type="InterPro" id="IPR036291">
    <property type="entry name" value="NAD(P)-bd_dom_sf"/>
</dbReference>
<dbReference type="InterPro" id="IPR008927">
    <property type="entry name" value="6-PGluconate_DH-like_C_sf"/>
</dbReference>
<dbReference type="Gene3D" id="1.10.1040.20">
    <property type="entry name" value="ProC-like, C-terminal domain"/>
    <property type="match status" value="1"/>
</dbReference>
<proteinExistence type="predicted"/>
<dbReference type="InterPro" id="IPR018931">
    <property type="entry name" value="DUF2520"/>
</dbReference>
<dbReference type="PANTHER" id="PTHR40459:SF1">
    <property type="entry name" value="CONSERVED HYPOTHETICAL ALANINE AND LEUCINE RICH PROTEIN"/>
    <property type="match status" value="1"/>
</dbReference>
<dbReference type="EMBL" id="JAHESE010000016">
    <property type="protein sequence ID" value="MBT1709761.1"/>
    <property type="molecule type" value="Genomic_DNA"/>
</dbReference>
<evidence type="ECO:0000313" key="4">
    <source>
        <dbReference type="Proteomes" id="UP001319080"/>
    </source>
</evidence>
<dbReference type="AlphaFoldDB" id="A0AAP2DYL3"/>
<dbReference type="SUPFAM" id="SSF51735">
    <property type="entry name" value="NAD(P)-binding Rossmann-fold domains"/>
    <property type="match status" value="1"/>
</dbReference>
<comment type="caution">
    <text evidence="3">The sequence shown here is derived from an EMBL/GenBank/DDBJ whole genome shotgun (WGS) entry which is preliminary data.</text>
</comment>
<dbReference type="SUPFAM" id="SSF48179">
    <property type="entry name" value="6-phosphogluconate dehydrogenase C-terminal domain-like"/>
    <property type="match status" value="1"/>
</dbReference>
<evidence type="ECO:0000259" key="2">
    <source>
        <dbReference type="Pfam" id="PF10728"/>
    </source>
</evidence>
<dbReference type="PANTHER" id="PTHR40459">
    <property type="entry name" value="CONSERVED HYPOTHETICAL ALANINE AND LEUCINE RICH PROTEIN"/>
    <property type="match status" value="1"/>
</dbReference>
<feature type="domain" description="Pyrroline-5-carboxylate reductase catalytic N-terminal" evidence="1">
    <location>
        <begin position="3"/>
        <end position="88"/>
    </location>
</feature>
<evidence type="ECO:0000259" key="1">
    <source>
        <dbReference type="Pfam" id="PF03807"/>
    </source>
</evidence>
<dbReference type="InterPro" id="IPR028939">
    <property type="entry name" value="P5C_Rdtase_cat_N"/>
</dbReference>
<dbReference type="InterPro" id="IPR037108">
    <property type="entry name" value="TM1727-like_C_sf"/>
</dbReference>
<dbReference type="Proteomes" id="UP001319080">
    <property type="component" value="Unassembled WGS sequence"/>
</dbReference>
<dbReference type="Gene3D" id="3.40.50.720">
    <property type="entry name" value="NAD(P)-binding Rossmann-like Domain"/>
    <property type="match status" value="1"/>
</dbReference>
<feature type="domain" description="DUF2520" evidence="2">
    <location>
        <begin position="127"/>
        <end position="251"/>
    </location>
</feature>
<dbReference type="Pfam" id="PF03807">
    <property type="entry name" value="F420_oxidored"/>
    <property type="match status" value="1"/>
</dbReference>
<evidence type="ECO:0000313" key="3">
    <source>
        <dbReference type="EMBL" id="MBT1709761.1"/>
    </source>
</evidence>
<dbReference type="Pfam" id="PF10728">
    <property type="entry name" value="DUF2520"/>
    <property type="match status" value="1"/>
</dbReference>
<gene>
    <name evidence="3" type="ORF">KK062_16070</name>
</gene>